<keyword evidence="2" id="KW-0812">Transmembrane</keyword>
<comment type="caution">
    <text evidence="4">The sequence shown here is derived from an EMBL/GenBank/DDBJ whole genome shotgun (WGS) entry which is preliminary data.</text>
</comment>
<dbReference type="PANTHER" id="PTHR35152:SF1">
    <property type="entry name" value="DOMAIN SIGNALLING PROTEIN, PUTATIVE (AFU_ORTHOLOGUE AFUA_5G11310)-RELATED"/>
    <property type="match status" value="1"/>
</dbReference>
<evidence type="ECO:0000313" key="5">
    <source>
        <dbReference type="Proteomes" id="UP001206595"/>
    </source>
</evidence>
<keyword evidence="2" id="KW-0472">Membrane</keyword>
<dbReference type="PROSITE" id="PS50924">
    <property type="entry name" value="MHYT"/>
    <property type="match status" value="1"/>
</dbReference>
<accession>A0AAD5EE24</accession>
<dbReference type="InterPro" id="IPR005330">
    <property type="entry name" value="MHYT_dom"/>
</dbReference>
<evidence type="ECO:0000259" key="3">
    <source>
        <dbReference type="PROSITE" id="PS50924"/>
    </source>
</evidence>
<dbReference type="Pfam" id="PF03707">
    <property type="entry name" value="MHYT"/>
    <property type="match status" value="2"/>
</dbReference>
<organism evidence="4 5">
    <name type="scientific">Umbelopsis ramanniana AG</name>
    <dbReference type="NCBI Taxonomy" id="1314678"/>
    <lineage>
        <taxon>Eukaryota</taxon>
        <taxon>Fungi</taxon>
        <taxon>Fungi incertae sedis</taxon>
        <taxon>Mucoromycota</taxon>
        <taxon>Mucoromycotina</taxon>
        <taxon>Umbelopsidomycetes</taxon>
        <taxon>Umbelopsidales</taxon>
        <taxon>Umbelopsidaceae</taxon>
        <taxon>Umbelopsis</taxon>
    </lineage>
</organism>
<name>A0AAD5EE24_UMBRA</name>
<dbReference type="AlphaFoldDB" id="A0AAD5EE24"/>
<feature type="transmembrane region" description="Helical" evidence="2">
    <location>
        <begin position="123"/>
        <end position="149"/>
    </location>
</feature>
<feature type="domain" description="MHYT" evidence="3">
    <location>
        <begin position="14"/>
        <end position="213"/>
    </location>
</feature>
<keyword evidence="5" id="KW-1185">Reference proteome</keyword>
<evidence type="ECO:0000256" key="1">
    <source>
        <dbReference type="SAM" id="MobiDB-lite"/>
    </source>
</evidence>
<feature type="transmembrane region" description="Helical" evidence="2">
    <location>
        <begin position="155"/>
        <end position="177"/>
    </location>
</feature>
<gene>
    <name evidence="4" type="ORF">K450DRAFT_232185</name>
</gene>
<keyword evidence="2" id="KW-1133">Transmembrane helix</keyword>
<feature type="transmembrane region" description="Helical" evidence="2">
    <location>
        <begin position="230"/>
        <end position="252"/>
    </location>
</feature>
<proteinExistence type="predicted"/>
<evidence type="ECO:0000256" key="2">
    <source>
        <dbReference type="SAM" id="Phobius"/>
    </source>
</evidence>
<feature type="transmembrane region" description="Helical" evidence="2">
    <location>
        <begin position="91"/>
        <end position="111"/>
    </location>
</feature>
<sequence>MERAVDPLQATQHFDAGLIFLSYVISVIGAQTTLELLGRRTSVKGAYNLFLLCGSALAMGSVGIWSMHFIGNNALKLSYNDTTYQLVYAPGFTFISLVVAIICMFLSFAFVCSTEEVLMTRIIFSGVIAGAGVVVMHYVGQYAIMFFVLHYSVPYIVGAALIGIGATTTALSIFFRLRAQWENQWYKRLGCSMIMGLAVCGMHYVAMVGTTYEVLDPTATPPIPALTTTALIIIIAAIVVVTCVGLISIQIWQSKVLLKKTSSSLVVIDAIYFDNDGKLMVKDDGTVPVSEIKINGKQSAVENLTVNNPLFTILFKLSLAWETKNTIQKAIDEEQHIEFLQAFDSAAGELAAHIKINHNDVGTLYDGMLSSGTQKRRSRLRFMSPFDKVSLEQDSNNGNEARGSYTKRNSQKGIASTPTSSVFDTSPKTYSRGKHLFLVRKLSNSSAVNHFTAQGFRFSDPSFIAQRIAAKLSVPDDYMLWQLREMQMFADQGMRMSMEIDRPIATKAISSVYMGLLVLIEGATPSESASIVVNRDRRFCLPIVQLKGEDVAEHRGPLKPSEKAYLANLQFSTMLDTIIPQSRSSTSNEATASFLNTSGPSALHFMNAFQQAAKALANKSTYSHLIASRASLHRDVIEMPAFSLTHQPCQLILYKAYIISPEIAVSINSSSTDEVKCLSLPLYRSIWEATTQEAIQAYLKKRQTAVQAMTQRQLYVTQSVQSNYSYEVRSPETDLTSLTSLPPPPRARRSRTPKPKPVPNTKLGNFLGGKLGRENSDGLQEHDMTEFTEMMPILSTAERFQWLEDVIDEMTDSF</sequence>
<evidence type="ECO:0000313" key="4">
    <source>
        <dbReference type="EMBL" id="KAI8581622.1"/>
    </source>
</evidence>
<feature type="region of interest" description="Disordered" evidence="1">
    <location>
        <begin position="727"/>
        <end position="777"/>
    </location>
</feature>
<feature type="region of interest" description="Disordered" evidence="1">
    <location>
        <begin position="390"/>
        <end position="422"/>
    </location>
</feature>
<feature type="transmembrane region" description="Helical" evidence="2">
    <location>
        <begin position="49"/>
        <end position="71"/>
    </location>
</feature>
<feature type="transmembrane region" description="Helical" evidence="2">
    <location>
        <begin position="189"/>
        <end position="210"/>
    </location>
</feature>
<protein>
    <recommendedName>
        <fullName evidence="3">MHYT domain-containing protein</fullName>
    </recommendedName>
</protein>
<dbReference type="Proteomes" id="UP001206595">
    <property type="component" value="Unassembled WGS sequence"/>
</dbReference>
<dbReference type="GeneID" id="75912900"/>
<dbReference type="EMBL" id="MU620905">
    <property type="protein sequence ID" value="KAI8581622.1"/>
    <property type="molecule type" value="Genomic_DNA"/>
</dbReference>
<reference evidence="4" key="1">
    <citation type="submission" date="2021-06" db="EMBL/GenBank/DDBJ databases">
        <authorList>
            <consortium name="DOE Joint Genome Institute"/>
            <person name="Mondo S.J."/>
            <person name="Amses K.R."/>
            <person name="Simmons D.R."/>
            <person name="Longcore J.E."/>
            <person name="Seto K."/>
            <person name="Alves G.H."/>
            <person name="Bonds A.E."/>
            <person name="Quandt C.A."/>
            <person name="Davis W.J."/>
            <person name="Chang Y."/>
            <person name="Letcher P.M."/>
            <person name="Powell M.J."/>
            <person name="Kuo A."/>
            <person name="Labutti K."/>
            <person name="Pangilinan J."/>
            <person name="Andreopoulos W."/>
            <person name="Tritt A."/>
            <person name="Riley R."/>
            <person name="Hundley H."/>
            <person name="Johnson J."/>
            <person name="Lipzen A."/>
            <person name="Barry K."/>
            <person name="Berbee M.L."/>
            <person name="Buchler N.E."/>
            <person name="Grigoriev I.V."/>
            <person name="Spatafora J.W."/>
            <person name="Stajich J.E."/>
            <person name="James T.Y."/>
        </authorList>
    </citation>
    <scope>NUCLEOTIDE SEQUENCE</scope>
    <source>
        <strain evidence="4">AG</strain>
    </source>
</reference>
<reference evidence="4" key="2">
    <citation type="journal article" date="2022" name="Proc. Natl. Acad. Sci. U.S.A.">
        <title>Diploid-dominant life cycles characterize the early evolution of Fungi.</title>
        <authorList>
            <person name="Amses K.R."/>
            <person name="Simmons D.R."/>
            <person name="Longcore J.E."/>
            <person name="Mondo S.J."/>
            <person name="Seto K."/>
            <person name="Jeronimo G.H."/>
            <person name="Bonds A.E."/>
            <person name="Quandt C.A."/>
            <person name="Davis W.J."/>
            <person name="Chang Y."/>
            <person name="Federici B.A."/>
            <person name="Kuo A."/>
            <person name="LaButti K."/>
            <person name="Pangilinan J."/>
            <person name="Andreopoulos W."/>
            <person name="Tritt A."/>
            <person name="Riley R."/>
            <person name="Hundley H."/>
            <person name="Johnson J."/>
            <person name="Lipzen A."/>
            <person name="Barry K."/>
            <person name="Lang B.F."/>
            <person name="Cuomo C.A."/>
            <person name="Buchler N.E."/>
            <person name="Grigoriev I.V."/>
            <person name="Spatafora J.W."/>
            <person name="Stajich J.E."/>
            <person name="James T.Y."/>
        </authorList>
    </citation>
    <scope>NUCLEOTIDE SEQUENCE</scope>
    <source>
        <strain evidence="4">AG</strain>
    </source>
</reference>
<dbReference type="PANTHER" id="PTHR35152">
    <property type="entry name" value="DOMAIN SIGNALLING PROTEIN, PUTATIVE (AFU_ORTHOLOGUE AFUA_5G11310)-RELATED"/>
    <property type="match status" value="1"/>
</dbReference>
<feature type="compositionally biased region" description="Polar residues" evidence="1">
    <location>
        <begin position="406"/>
        <end position="422"/>
    </location>
</feature>
<feature type="transmembrane region" description="Helical" evidence="2">
    <location>
        <begin position="16"/>
        <end position="37"/>
    </location>
</feature>
<dbReference type="RefSeq" id="XP_051446626.1">
    <property type="nucleotide sequence ID" value="XM_051587555.1"/>
</dbReference>